<protein>
    <submittedName>
        <fullName evidence="1">Uncharacterized protein</fullName>
    </submittedName>
</protein>
<feature type="non-terminal residue" evidence="1">
    <location>
        <position position="1"/>
    </location>
</feature>
<dbReference type="PANTHER" id="PTHR31681">
    <property type="entry name" value="C2H2-LIKE ZINC FINGER PROTEIN"/>
    <property type="match status" value="1"/>
</dbReference>
<gene>
    <name evidence="1" type="ORF">CR513_40181</name>
</gene>
<dbReference type="PANTHER" id="PTHR31681:SF34">
    <property type="entry name" value="DUF295 DOMAIN-CONTAINING PROTEIN"/>
    <property type="match status" value="1"/>
</dbReference>
<accession>A0A371FM34</accession>
<dbReference type="Gene3D" id="3.90.228.10">
    <property type="match status" value="1"/>
</dbReference>
<dbReference type="AlphaFoldDB" id="A0A371FM34"/>
<sequence length="320" mass="36258">MSLKFVHVTGTTNLFTRSHSFCVIFQSTQGGRGAEKEMQALWVSLKDNVKCGNKLNDVIKQQTKCGKGRGYVSEKEKMNGYNRPLMETPASLVVSRQSNTLGRLHELSVGDPSRKIVEMIFQKAWFNTSKPLKKVRTVLRVRYSEEVLERFEKYRENVKKVASEQYPRHPRSTVDGNELLRFYGTTMRCFQGKSAKKVHDLCKDPSCYLCQIIQFNFNPRYAEIHLNTSDKEFGNRTTATARVQSVKKAAIICRIIAGTAVHEVDGECEGSHSTGLGEMQFSLENFVVKNPSSILPCFEFNGYGVNPAIVKRDLHLLRSS</sequence>
<evidence type="ECO:0000313" key="2">
    <source>
        <dbReference type="Proteomes" id="UP000257109"/>
    </source>
</evidence>
<dbReference type="Proteomes" id="UP000257109">
    <property type="component" value="Unassembled WGS sequence"/>
</dbReference>
<reference evidence="1" key="1">
    <citation type="submission" date="2018-05" db="EMBL/GenBank/DDBJ databases">
        <title>Draft genome of Mucuna pruriens seed.</title>
        <authorList>
            <person name="Nnadi N.E."/>
            <person name="Vos R."/>
            <person name="Hasami M.H."/>
            <person name="Devisetty U.K."/>
            <person name="Aguiy J.C."/>
        </authorList>
    </citation>
    <scope>NUCLEOTIDE SEQUENCE [LARGE SCALE GENOMIC DNA]</scope>
    <source>
        <strain evidence="1">JCA_2017</strain>
    </source>
</reference>
<proteinExistence type="predicted"/>
<dbReference type="EMBL" id="QJKJ01008549">
    <property type="protein sequence ID" value="RDX79405.1"/>
    <property type="molecule type" value="Genomic_DNA"/>
</dbReference>
<evidence type="ECO:0000313" key="1">
    <source>
        <dbReference type="EMBL" id="RDX79405.1"/>
    </source>
</evidence>
<dbReference type="OrthoDB" id="9514740at2759"/>
<comment type="caution">
    <text evidence="1">The sequence shown here is derived from an EMBL/GenBank/DDBJ whole genome shotgun (WGS) entry which is preliminary data.</text>
</comment>
<organism evidence="1 2">
    <name type="scientific">Mucuna pruriens</name>
    <name type="common">Velvet bean</name>
    <name type="synonym">Dolichos pruriens</name>
    <dbReference type="NCBI Taxonomy" id="157652"/>
    <lineage>
        <taxon>Eukaryota</taxon>
        <taxon>Viridiplantae</taxon>
        <taxon>Streptophyta</taxon>
        <taxon>Embryophyta</taxon>
        <taxon>Tracheophyta</taxon>
        <taxon>Spermatophyta</taxon>
        <taxon>Magnoliopsida</taxon>
        <taxon>eudicotyledons</taxon>
        <taxon>Gunneridae</taxon>
        <taxon>Pentapetalae</taxon>
        <taxon>rosids</taxon>
        <taxon>fabids</taxon>
        <taxon>Fabales</taxon>
        <taxon>Fabaceae</taxon>
        <taxon>Papilionoideae</taxon>
        <taxon>50 kb inversion clade</taxon>
        <taxon>NPAAA clade</taxon>
        <taxon>indigoferoid/millettioid clade</taxon>
        <taxon>Phaseoleae</taxon>
        <taxon>Mucuna</taxon>
    </lineage>
</organism>
<keyword evidence="2" id="KW-1185">Reference proteome</keyword>
<name>A0A371FM34_MUCPR</name>